<evidence type="ECO:0000313" key="8">
    <source>
        <dbReference type="Proteomes" id="UP000439113"/>
    </source>
</evidence>
<comment type="similarity">
    <text evidence="2">Belongs to the oxidase-dependent Fe transporter (OFeT) (TC 9.A.10.1) family.</text>
</comment>
<proteinExistence type="inferred from homology"/>
<dbReference type="Pfam" id="PF03239">
    <property type="entry name" value="FTR1"/>
    <property type="match status" value="1"/>
</dbReference>
<dbReference type="EMBL" id="WNKS01000006">
    <property type="protein sequence ID" value="MTV31157.1"/>
    <property type="molecule type" value="Genomic_DNA"/>
</dbReference>
<dbReference type="GO" id="GO:0033573">
    <property type="term" value="C:high-affinity iron permease complex"/>
    <property type="evidence" value="ECO:0007669"/>
    <property type="project" value="InterPro"/>
</dbReference>
<dbReference type="InterPro" id="IPR004923">
    <property type="entry name" value="FTR1/Fip1/EfeU"/>
</dbReference>
<comment type="caution">
    <text evidence="7">The sequence shown here is derived from an EMBL/GenBank/DDBJ whole genome shotgun (WGS) entry which is preliminary data.</text>
</comment>
<dbReference type="GO" id="GO:0015093">
    <property type="term" value="F:ferrous iron transmembrane transporter activity"/>
    <property type="evidence" value="ECO:0007669"/>
    <property type="project" value="TreeGrafter"/>
</dbReference>
<keyword evidence="4 6" id="KW-1133">Transmembrane helix</keyword>
<feature type="transmembrane region" description="Helical" evidence="6">
    <location>
        <begin position="113"/>
        <end position="136"/>
    </location>
</feature>
<feature type="transmembrane region" description="Helical" evidence="6">
    <location>
        <begin position="6"/>
        <end position="26"/>
    </location>
</feature>
<evidence type="ECO:0000256" key="3">
    <source>
        <dbReference type="ARBA" id="ARBA00022692"/>
    </source>
</evidence>
<keyword evidence="3 6" id="KW-0812">Transmembrane</keyword>
<evidence type="ECO:0000256" key="5">
    <source>
        <dbReference type="ARBA" id="ARBA00023136"/>
    </source>
</evidence>
<feature type="transmembrane region" description="Helical" evidence="6">
    <location>
        <begin position="247"/>
        <end position="265"/>
    </location>
</feature>
<feature type="transmembrane region" description="Helical" evidence="6">
    <location>
        <begin position="33"/>
        <end position="53"/>
    </location>
</feature>
<dbReference type="RefSeq" id="WP_155445849.1">
    <property type="nucleotide sequence ID" value="NZ_JAOQNR010000006.1"/>
</dbReference>
<organism evidence="7 8">
    <name type="scientific">Rhodoblastus acidophilus</name>
    <name type="common">Rhodopseudomonas acidophila</name>
    <dbReference type="NCBI Taxonomy" id="1074"/>
    <lineage>
        <taxon>Bacteria</taxon>
        <taxon>Pseudomonadati</taxon>
        <taxon>Pseudomonadota</taxon>
        <taxon>Alphaproteobacteria</taxon>
        <taxon>Hyphomicrobiales</taxon>
        <taxon>Rhodoblastaceae</taxon>
        <taxon>Rhodoblastus</taxon>
    </lineage>
</organism>
<feature type="transmembrane region" description="Helical" evidence="6">
    <location>
        <begin position="179"/>
        <end position="202"/>
    </location>
</feature>
<feature type="transmembrane region" description="Helical" evidence="6">
    <location>
        <begin position="148"/>
        <end position="172"/>
    </location>
</feature>
<reference evidence="7 8" key="1">
    <citation type="submission" date="2019-11" db="EMBL/GenBank/DDBJ databases">
        <title>Whole-genome sequence of a Rhodoblastus acidophilus DSM 142.</title>
        <authorList>
            <person name="Kyndt J.A."/>
            <person name="Meyer T.E."/>
        </authorList>
    </citation>
    <scope>NUCLEOTIDE SEQUENCE [LARGE SCALE GENOMIC DNA]</scope>
    <source>
        <strain evidence="7 8">DSM 142</strain>
    </source>
</reference>
<sequence length="278" mass="28442">MLGALIIVFREVIEAGLIVGIVLAVTRGVPRRGFFVAGGVGAGVLGACLLAIFAKEIAGALEGMGQEVFNAAVLIVAACMLAWHNVWMASHGREMAAELRGVGQQVAEGGKDLTALAIVVAVAVLREGSEVVLFLYGVAASGKETLGAMLAGGAAGVALGAGLSALMFYGLVKIPAKTLFGVTTALITFLAAGMAAQSVVYLQQAGLVEAWSRTLWNTSALLPDDGILGRVLHVLFGYVDQPSGMQVAVYLVALASIFLATRAAAPKPPQPSLKVAKS</sequence>
<evidence type="ECO:0000256" key="1">
    <source>
        <dbReference type="ARBA" id="ARBA00004141"/>
    </source>
</evidence>
<dbReference type="Proteomes" id="UP000439113">
    <property type="component" value="Unassembled WGS sequence"/>
</dbReference>
<accession>A0A6N8DL76</accession>
<dbReference type="PANTHER" id="PTHR31632:SF2">
    <property type="entry name" value="PLASMA MEMBRANE IRON PERMEASE"/>
    <property type="match status" value="1"/>
</dbReference>
<feature type="transmembrane region" description="Helical" evidence="6">
    <location>
        <begin position="68"/>
        <end position="87"/>
    </location>
</feature>
<dbReference type="OrthoDB" id="7260758at2"/>
<evidence type="ECO:0000256" key="2">
    <source>
        <dbReference type="ARBA" id="ARBA00008333"/>
    </source>
</evidence>
<gene>
    <name evidence="7" type="ORF">GJ654_09130</name>
</gene>
<evidence type="ECO:0000256" key="6">
    <source>
        <dbReference type="SAM" id="Phobius"/>
    </source>
</evidence>
<dbReference type="PANTHER" id="PTHR31632">
    <property type="entry name" value="IRON TRANSPORTER FTH1"/>
    <property type="match status" value="1"/>
</dbReference>
<evidence type="ECO:0000313" key="7">
    <source>
        <dbReference type="EMBL" id="MTV31157.1"/>
    </source>
</evidence>
<name>A0A6N8DL76_RHOAC</name>
<dbReference type="AlphaFoldDB" id="A0A6N8DL76"/>
<comment type="subcellular location">
    <subcellularLocation>
        <location evidence="1">Membrane</location>
        <topology evidence="1">Multi-pass membrane protein</topology>
    </subcellularLocation>
</comment>
<protein>
    <submittedName>
        <fullName evidence="7">Iron permease</fullName>
    </submittedName>
</protein>
<evidence type="ECO:0000256" key="4">
    <source>
        <dbReference type="ARBA" id="ARBA00022989"/>
    </source>
</evidence>
<keyword evidence="5 6" id="KW-0472">Membrane</keyword>